<sequence length="184" mass="21057">MEDLFQLLLANFFWVILLIAGLMSLFRRQGGQQQEQGRGQSRPSSGGGQRGAPRDWREVFQEEASDEAPPTRRVPDASRSQRDESDEPVIQSEKFDEYSKQMEDLQRKREQAEERLNEAAGDVANSAVGQEVKRRVSNAKLNLETEHLTKDEAMKAFVWSEVFGPPRAKRPHQTEGLHRSHKNQ</sequence>
<keyword evidence="4" id="KW-1185">Reference proteome</keyword>
<accession>A0A2P8HFP7</accession>
<proteinExistence type="predicted"/>
<feature type="region of interest" description="Disordered" evidence="1">
    <location>
        <begin position="31"/>
        <end position="124"/>
    </location>
</feature>
<feature type="compositionally biased region" description="Basic and acidic residues" evidence="1">
    <location>
        <begin position="93"/>
        <end position="117"/>
    </location>
</feature>
<keyword evidence="2" id="KW-1133">Transmembrane helix</keyword>
<reference evidence="3 4" key="1">
    <citation type="submission" date="2018-03" db="EMBL/GenBank/DDBJ databases">
        <title>Genomic Encyclopedia of Type Strains, Phase III (KMG-III): the genomes of soil and plant-associated and newly described type strains.</title>
        <authorList>
            <person name="Whitman W."/>
        </authorList>
    </citation>
    <scope>NUCLEOTIDE SEQUENCE [LARGE SCALE GENOMIC DNA]</scope>
    <source>
        <strain evidence="3 4">CGMCC 1.07653</strain>
    </source>
</reference>
<evidence type="ECO:0000313" key="3">
    <source>
        <dbReference type="EMBL" id="PSL45025.1"/>
    </source>
</evidence>
<dbReference type="AlphaFoldDB" id="A0A2P8HFP7"/>
<feature type="compositionally biased region" description="Low complexity" evidence="1">
    <location>
        <begin position="31"/>
        <end position="44"/>
    </location>
</feature>
<organism evidence="3 4">
    <name type="scientific">Salsuginibacillus halophilus</name>
    <dbReference type="NCBI Taxonomy" id="517424"/>
    <lineage>
        <taxon>Bacteria</taxon>
        <taxon>Bacillati</taxon>
        <taxon>Bacillota</taxon>
        <taxon>Bacilli</taxon>
        <taxon>Bacillales</taxon>
        <taxon>Bacillaceae</taxon>
        <taxon>Salsuginibacillus</taxon>
    </lineage>
</organism>
<keyword evidence="2" id="KW-0812">Transmembrane</keyword>
<feature type="compositionally biased region" description="Basic and acidic residues" evidence="1">
    <location>
        <begin position="69"/>
        <end position="83"/>
    </location>
</feature>
<dbReference type="EMBL" id="PYAV01000007">
    <property type="protein sequence ID" value="PSL45025.1"/>
    <property type="molecule type" value="Genomic_DNA"/>
</dbReference>
<gene>
    <name evidence="3" type="ORF">B0H94_10730</name>
</gene>
<dbReference type="OrthoDB" id="2967741at2"/>
<evidence type="ECO:0000256" key="2">
    <source>
        <dbReference type="SAM" id="Phobius"/>
    </source>
</evidence>
<name>A0A2P8HFP7_9BACI</name>
<comment type="caution">
    <text evidence="3">The sequence shown here is derived from an EMBL/GenBank/DDBJ whole genome shotgun (WGS) entry which is preliminary data.</text>
</comment>
<evidence type="ECO:0000313" key="4">
    <source>
        <dbReference type="Proteomes" id="UP000242310"/>
    </source>
</evidence>
<protein>
    <submittedName>
        <fullName evidence="3">Uncharacterized protein</fullName>
    </submittedName>
</protein>
<keyword evidence="2" id="KW-0472">Membrane</keyword>
<evidence type="ECO:0000256" key="1">
    <source>
        <dbReference type="SAM" id="MobiDB-lite"/>
    </source>
</evidence>
<feature type="transmembrane region" description="Helical" evidence="2">
    <location>
        <begin position="6"/>
        <end position="26"/>
    </location>
</feature>
<feature type="region of interest" description="Disordered" evidence="1">
    <location>
        <begin position="164"/>
        <end position="184"/>
    </location>
</feature>
<dbReference type="RefSeq" id="WP_106588677.1">
    <property type="nucleotide sequence ID" value="NZ_PYAV01000007.1"/>
</dbReference>
<dbReference type="Proteomes" id="UP000242310">
    <property type="component" value="Unassembled WGS sequence"/>
</dbReference>